<proteinExistence type="predicted"/>
<comment type="caution">
    <text evidence="2">The sequence shown here is derived from an EMBL/GenBank/DDBJ whole genome shotgun (WGS) entry which is preliminary data.</text>
</comment>
<reference evidence="2" key="1">
    <citation type="journal article" date="2014" name="Front. Microbiol.">
        <title>High frequency of phylogenetically diverse reductive dehalogenase-homologous genes in deep subseafloor sedimentary metagenomes.</title>
        <authorList>
            <person name="Kawai M."/>
            <person name="Futagami T."/>
            <person name="Toyoda A."/>
            <person name="Takaki Y."/>
            <person name="Nishi S."/>
            <person name="Hori S."/>
            <person name="Arai W."/>
            <person name="Tsubouchi T."/>
            <person name="Morono Y."/>
            <person name="Uchiyama I."/>
            <person name="Ito T."/>
            <person name="Fujiyama A."/>
            <person name="Inagaki F."/>
            <person name="Takami H."/>
        </authorList>
    </citation>
    <scope>NUCLEOTIDE SEQUENCE</scope>
    <source>
        <strain evidence="2">Expedition CK06-06</strain>
    </source>
</reference>
<dbReference type="PROSITE" id="PS51677">
    <property type="entry name" value="NODB"/>
    <property type="match status" value="1"/>
</dbReference>
<dbReference type="GO" id="GO:0016020">
    <property type="term" value="C:membrane"/>
    <property type="evidence" value="ECO:0007669"/>
    <property type="project" value="TreeGrafter"/>
</dbReference>
<evidence type="ECO:0000259" key="1">
    <source>
        <dbReference type="PROSITE" id="PS51677"/>
    </source>
</evidence>
<dbReference type="EMBL" id="BARW01026535">
    <property type="protein sequence ID" value="GAJ06505.1"/>
    <property type="molecule type" value="Genomic_DNA"/>
</dbReference>
<dbReference type="AlphaFoldDB" id="X1VGZ7"/>
<gene>
    <name evidence="2" type="ORF">S12H4_43254</name>
</gene>
<name>X1VGZ7_9ZZZZ</name>
<accession>X1VGZ7</accession>
<dbReference type="Gene3D" id="3.20.20.370">
    <property type="entry name" value="Glycoside hydrolase/deacetylase"/>
    <property type="match status" value="1"/>
</dbReference>
<protein>
    <recommendedName>
        <fullName evidence="1">NodB homology domain-containing protein</fullName>
    </recommendedName>
</protein>
<dbReference type="Pfam" id="PF01522">
    <property type="entry name" value="Polysacc_deac_1"/>
    <property type="match status" value="1"/>
</dbReference>
<organism evidence="2">
    <name type="scientific">marine sediment metagenome</name>
    <dbReference type="NCBI Taxonomy" id="412755"/>
    <lineage>
        <taxon>unclassified sequences</taxon>
        <taxon>metagenomes</taxon>
        <taxon>ecological metagenomes</taxon>
    </lineage>
</organism>
<sequence>MASVAPAQDPGKAYSLNHAIFRYGGLERADTIEKNIYLTFTGGDFNDGGKWINRVLQRQGVPAHFFFTGDFYRSPENKKLIKKLRKQGHYLGPHSDKHLLYASWTNRDSLMVSKEEFTSDLINNYKEMTAFGINKKEALFFMPPYEWYNQQISNWTAELGLILINYTPGTRSNADYTTPDKGEFRP</sequence>
<dbReference type="CDD" id="cd10917">
    <property type="entry name" value="CE4_NodB_like_6s_7s"/>
    <property type="match status" value="1"/>
</dbReference>
<dbReference type="InterPro" id="IPR002509">
    <property type="entry name" value="NODB_dom"/>
</dbReference>
<dbReference type="GO" id="GO:0005975">
    <property type="term" value="P:carbohydrate metabolic process"/>
    <property type="evidence" value="ECO:0007669"/>
    <property type="project" value="InterPro"/>
</dbReference>
<evidence type="ECO:0000313" key="2">
    <source>
        <dbReference type="EMBL" id="GAJ06505.1"/>
    </source>
</evidence>
<dbReference type="PANTHER" id="PTHR10587">
    <property type="entry name" value="GLYCOSYL TRANSFERASE-RELATED"/>
    <property type="match status" value="1"/>
</dbReference>
<dbReference type="InterPro" id="IPR050248">
    <property type="entry name" value="Polysacc_deacetylase_ArnD"/>
</dbReference>
<dbReference type="InterPro" id="IPR011330">
    <property type="entry name" value="Glyco_hydro/deAcase_b/a-brl"/>
</dbReference>
<dbReference type="PANTHER" id="PTHR10587:SF78">
    <property type="entry name" value="PEPTIDOGLYCAN-N-ACETYLMURAMIC ACID DEACETYLASE PDAA"/>
    <property type="match status" value="1"/>
</dbReference>
<dbReference type="SUPFAM" id="SSF88713">
    <property type="entry name" value="Glycoside hydrolase/deacetylase"/>
    <property type="match status" value="1"/>
</dbReference>
<dbReference type="GO" id="GO:0016810">
    <property type="term" value="F:hydrolase activity, acting on carbon-nitrogen (but not peptide) bonds"/>
    <property type="evidence" value="ECO:0007669"/>
    <property type="project" value="InterPro"/>
</dbReference>
<feature type="domain" description="NodB homology" evidence="1">
    <location>
        <begin position="34"/>
        <end position="186"/>
    </location>
</feature>
<feature type="non-terminal residue" evidence="2">
    <location>
        <position position="186"/>
    </location>
</feature>